<keyword evidence="1" id="KW-1133">Transmembrane helix</keyword>
<keyword evidence="1" id="KW-0812">Transmembrane</keyword>
<gene>
    <name evidence="2" type="ordered locus">Cpha266_0404</name>
</gene>
<dbReference type="Proteomes" id="UP000008701">
    <property type="component" value="Chromosome"/>
</dbReference>
<dbReference type="OrthoDB" id="595025at2"/>
<organism evidence="2 3">
    <name type="scientific">Chlorobium phaeobacteroides (strain DSM 266 / SMG 266 / 2430)</name>
    <dbReference type="NCBI Taxonomy" id="290317"/>
    <lineage>
        <taxon>Bacteria</taxon>
        <taxon>Pseudomonadati</taxon>
        <taxon>Chlorobiota</taxon>
        <taxon>Chlorobiia</taxon>
        <taxon>Chlorobiales</taxon>
        <taxon>Chlorobiaceae</taxon>
        <taxon>Chlorobium/Pelodictyon group</taxon>
        <taxon>Chlorobium</taxon>
    </lineage>
</organism>
<proteinExistence type="predicted"/>
<dbReference type="EMBL" id="CP000492">
    <property type="protein sequence ID" value="ABL64463.1"/>
    <property type="molecule type" value="Genomic_DNA"/>
</dbReference>
<evidence type="ECO:0000313" key="2">
    <source>
        <dbReference type="EMBL" id="ABL64463.1"/>
    </source>
</evidence>
<evidence type="ECO:0008006" key="4">
    <source>
        <dbReference type="Google" id="ProtNLM"/>
    </source>
</evidence>
<keyword evidence="3" id="KW-1185">Reference proteome</keyword>
<sequence>MDFLASKRFVTTSLVILVLLNLTLLGILWMQNFSGKQAPVQVKITRQYNRQIYFTAPLALSEKQAISFQELRREHFRRVRPEMQAISLLKEQLVKEAIRDNPDSLKIVKLAESIGKHQTSVERQLAEHFHELSEVCTPSQRDSLQKILTHMGKRQMHIRKDTIENLTR</sequence>
<protein>
    <recommendedName>
        <fullName evidence="4">Periplasmic heavy metal sensor</fullName>
    </recommendedName>
</protein>
<dbReference type="Pfam" id="PF13801">
    <property type="entry name" value="Metal_resist"/>
    <property type="match status" value="1"/>
</dbReference>
<dbReference type="InterPro" id="IPR025961">
    <property type="entry name" value="Metal_resist"/>
</dbReference>
<dbReference type="HOGENOM" id="CLU_119901_0_0_10"/>
<keyword evidence="1" id="KW-0472">Membrane</keyword>
<evidence type="ECO:0000313" key="3">
    <source>
        <dbReference type="Proteomes" id="UP000008701"/>
    </source>
</evidence>
<reference evidence="2 3" key="1">
    <citation type="submission" date="2006-12" db="EMBL/GenBank/DDBJ databases">
        <title>Complete sequence of Chlorobium phaeobacteroides DSM 266.</title>
        <authorList>
            <consortium name="US DOE Joint Genome Institute"/>
            <person name="Copeland A."/>
            <person name="Lucas S."/>
            <person name="Lapidus A."/>
            <person name="Barry K."/>
            <person name="Detter J.C."/>
            <person name="Glavina del Rio T."/>
            <person name="Hammon N."/>
            <person name="Israni S."/>
            <person name="Pitluck S."/>
            <person name="Goltsman E."/>
            <person name="Schmutz J."/>
            <person name="Larimer F."/>
            <person name="Land M."/>
            <person name="Hauser L."/>
            <person name="Mikhailova N."/>
            <person name="Li T."/>
            <person name="Overmann J."/>
            <person name="Bryant D.A."/>
            <person name="Richardson P."/>
        </authorList>
    </citation>
    <scope>NUCLEOTIDE SEQUENCE [LARGE SCALE GENOMIC DNA]</scope>
    <source>
        <strain evidence="2 3">DSM 266</strain>
    </source>
</reference>
<name>A1BDI6_CHLPD</name>
<dbReference type="KEGG" id="cph:Cpha266_0404"/>
<feature type="transmembrane region" description="Helical" evidence="1">
    <location>
        <begin position="9"/>
        <end position="30"/>
    </location>
</feature>
<dbReference type="AlphaFoldDB" id="A1BDI6"/>
<dbReference type="eggNOG" id="COG3678">
    <property type="taxonomic scope" value="Bacteria"/>
</dbReference>
<evidence type="ECO:0000256" key="1">
    <source>
        <dbReference type="SAM" id="Phobius"/>
    </source>
</evidence>
<dbReference type="Gene3D" id="1.20.120.1490">
    <property type="match status" value="1"/>
</dbReference>
<dbReference type="RefSeq" id="WP_011744296.1">
    <property type="nucleotide sequence ID" value="NC_008639.1"/>
</dbReference>
<accession>A1BDI6</accession>